<feature type="domain" description="Integrin alpha second immunoglobulin-like" evidence="6">
    <location>
        <begin position="67"/>
        <end position="175"/>
    </location>
</feature>
<name>A0A8N5F232_GEOFO</name>
<dbReference type="OrthoDB" id="5317514at2759"/>
<keyword evidence="7" id="KW-1185">Reference proteome</keyword>
<dbReference type="SUPFAM" id="SSF69179">
    <property type="entry name" value="Integrin domains"/>
    <property type="match status" value="1"/>
</dbReference>
<evidence type="ECO:0000256" key="1">
    <source>
        <dbReference type="ARBA" id="ARBA00004479"/>
    </source>
</evidence>
<dbReference type="AlphaFoldDB" id="A0A8N5F232"/>
<dbReference type="PANTHER" id="PTHR23220">
    <property type="entry name" value="INTEGRIN ALPHA"/>
    <property type="match status" value="1"/>
</dbReference>
<dbReference type="InterPro" id="IPR032695">
    <property type="entry name" value="Integrin_dom_sf"/>
</dbReference>
<dbReference type="GO" id="GO:0007160">
    <property type="term" value="P:cell-matrix adhesion"/>
    <property type="evidence" value="ECO:0007669"/>
    <property type="project" value="TreeGrafter"/>
</dbReference>
<sequence length="188" mass="20739">MKNSRCQRIEAAALGWSLRDFGISVDGRTDMDGDGLVDVAVGAQGAAVVLRHRDPPGSFQIPFFKDCGDDDECVTDLVLKATTDIVGSRQSPHILRKGRRRMLVQVELENRGENAYNASLWLQLPGNLHFSSLVLQEPSSVKLECSTLGGQRRRCSVGYPVFRSQAKVSFTLELEFSCSVLLDRAELP</sequence>
<evidence type="ECO:0000313" key="7">
    <source>
        <dbReference type="Proteomes" id="UP000504602"/>
    </source>
</evidence>
<dbReference type="Proteomes" id="UP000504602">
    <property type="component" value="Unplaced"/>
</dbReference>
<accession>A0A8N5F232</accession>
<gene>
    <name evidence="8" type="primary">LOC115949244</name>
</gene>
<dbReference type="GO" id="GO:0008305">
    <property type="term" value="C:integrin complex"/>
    <property type="evidence" value="ECO:0007669"/>
    <property type="project" value="TreeGrafter"/>
</dbReference>
<dbReference type="PROSITE" id="PS51470">
    <property type="entry name" value="FG_GAP"/>
    <property type="match status" value="1"/>
</dbReference>
<evidence type="ECO:0000256" key="3">
    <source>
        <dbReference type="ARBA" id="ARBA00023136"/>
    </source>
</evidence>
<evidence type="ECO:0000256" key="2">
    <source>
        <dbReference type="ARBA" id="ARBA00023037"/>
    </source>
</evidence>
<dbReference type="GO" id="GO:0098609">
    <property type="term" value="P:cell-cell adhesion"/>
    <property type="evidence" value="ECO:0007669"/>
    <property type="project" value="TreeGrafter"/>
</dbReference>
<dbReference type="PANTHER" id="PTHR23220:SF26">
    <property type="entry name" value="INTEGRIN ALPHA-10"/>
    <property type="match status" value="1"/>
</dbReference>
<dbReference type="GeneID" id="115949244"/>
<feature type="repeat" description="FG-GAP" evidence="5">
    <location>
        <begin position="7"/>
        <end position="68"/>
    </location>
</feature>
<dbReference type="GO" id="GO:0005178">
    <property type="term" value="F:integrin binding"/>
    <property type="evidence" value="ECO:0007669"/>
    <property type="project" value="TreeGrafter"/>
</dbReference>
<organism evidence="7 8">
    <name type="scientific">Geospiza fortis</name>
    <name type="common">Medium ground-finch</name>
    <dbReference type="NCBI Taxonomy" id="48883"/>
    <lineage>
        <taxon>Eukaryota</taxon>
        <taxon>Metazoa</taxon>
        <taxon>Chordata</taxon>
        <taxon>Craniata</taxon>
        <taxon>Vertebrata</taxon>
        <taxon>Euteleostomi</taxon>
        <taxon>Archelosauria</taxon>
        <taxon>Archosauria</taxon>
        <taxon>Dinosauria</taxon>
        <taxon>Saurischia</taxon>
        <taxon>Theropoda</taxon>
        <taxon>Coelurosauria</taxon>
        <taxon>Aves</taxon>
        <taxon>Neognathae</taxon>
        <taxon>Neoaves</taxon>
        <taxon>Telluraves</taxon>
        <taxon>Australaves</taxon>
        <taxon>Passeriformes</taxon>
        <taxon>Thraupidae</taxon>
        <taxon>Geospiza</taxon>
    </lineage>
</organism>
<evidence type="ECO:0000256" key="4">
    <source>
        <dbReference type="ARBA" id="ARBA00023180"/>
    </source>
</evidence>
<evidence type="ECO:0000259" key="6">
    <source>
        <dbReference type="Pfam" id="PF20805"/>
    </source>
</evidence>
<dbReference type="Gene3D" id="2.130.10.130">
    <property type="entry name" value="Integrin alpha, N-terminal"/>
    <property type="match status" value="1"/>
</dbReference>
<keyword evidence="3" id="KW-0472">Membrane</keyword>
<dbReference type="GO" id="GO:0009897">
    <property type="term" value="C:external side of plasma membrane"/>
    <property type="evidence" value="ECO:0007669"/>
    <property type="project" value="TreeGrafter"/>
</dbReference>
<dbReference type="InterPro" id="IPR013519">
    <property type="entry name" value="Int_alpha_beta-p"/>
</dbReference>
<protein>
    <submittedName>
        <fullName evidence="8">Integrin alpha-10-like</fullName>
    </submittedName>
</protein>
<keyword evidence="4" id="KW-0325">Glycoprotein</keyword>
<dbReference type="GO" id="GO:0007229">
    <property type="term" value="P:integrin-mediated signaling pathway"/>
    <property type="evidence" value="ECO:0007669"/>
    <property type="project" value="UniProtKB-KW"/>
</dbReference>
<feature type="non-terminal residue" evidence="8">
    <location>
        <position position="188"/>
    </location>
</feature>
<dbReference type="Pfam" id="PF20805">
    <property type="entry name" value="Integrin_A_Ig_2"/>
    <property type="match status" value="1"/>
</dbReference>
<comment type="subcellular location">
    <subcellularLocation>
        <location evidence="1">Membrane</location>
        <topology evidence="1">Single-pass type I membrane protein</topology>
    </subcellularLocation>
</comment>
<dbReference type="Gene3D" id="2.60.40.1510">
    <property type="entry name" value="ntegrin, alpha v. Chain A, domain 3"/>
    <property type="match status" value="1"/>
</dbReference>
<dbReference type="GO" id="GO:0033627">
    <property type="term" value="P:cell adhesion mediated by integrin"/>
    <property type="evidence" value="ECO:0007669"/>
    <property type="project" value="TreeGrafter"/>
</dbReference>
<proteinExistence type="predicted"/>
<evidence type="ECO:0000256" key="5">
    <source>
        <dbReference type="PROSITE-ProRule" id="PRU00803"/>
    </source>
</evidence>
<dbReference type="SUPFAM" id="SSF69318">
    <property type="entry name" value="Integrin alpha N-terminal domain"/>
    <property type="match status" value="1"/>
</dbReference>
<reference evidence="8" key="1">
    <citation type="submission" date="2025-08" db="UniProtKB">
        <authorList>
            <consortium name="RefSeq"/>
        </authorList>
    </citation>
    <scope>IDENTIFICATION</scope>
</reference>
<keyword evidence="2" id="KW-0401">Integrin</keyword>
<dbReference type="InterPro" id="IPR048285">
    <property type="entry name" value="Integrin_alpha_Ig-like_2"/>
</dbReference>
<dbReference type="RefSeq" id="XP_030921628.1">
    <property type="nucleotide sequence ID" value="XM_031065768.1"/>
</dbReference>
<evidence type="ECO:0000313" key="8">
    <source>
        <dbReference type="RefSeq" id="XP_030921628.1"/>
    </source>
</evidence>
<dbReference type="InterPro" id="IPR028994">
    <property type="entry name" value="Integrin_alpha_N"/>
</dbReference>